<dbReference type="RefSeq" id="WP_290284343.1">
    <property type="nucleotide sequence ID" value="NZ_JAUFQN010000019.1"/>
</dbReference>
<proteinExistence type="predicted"/>
<gene>
    <name evidence="2" type="ORF">ACFFUU_04780</name>
</gene>
<dbReference type="EMBL" id="JBHMFB010000012">
    <property type="protein sequence ID" value="MFB9088908.1"/>
    <property type="molecule type" value="Genomic_DNA"/>
</dbReference>
<evidence type="ECO:0000313" key="3">
    <source>
        <dbReference type="Proteomes" id="UP001589576"/>
    </source>
</evidence>
<comment type="caution">
    <text evidence="2">The sequence shown here is derived from an EMBL/GenBank/DDBJ whole genome shotgun (WGS) entry which is preliminary data.</text>
</comment>
<keyword evidence="3" id="KW-1185">Reference proteome</keyword>
<evidence type="ECO:0000256" key="1">
    <source>
        <dbReference type="SAM" id="SignalP"/>
    </source>
</evidence>
<feature type="signal peptide" evidence="1">
    <location>
        <begin position="1"/>
        <end position="20"/>
    </location>
</feature>
<sequence length="120" mass="13740">MKKQLFIVAAIALLSLNSCVQKTQWRTVVFTLNVSGIPNIKTVGVRGWDSPLSWDKDFPMKEVVKDSLYQVTISGRTGRLYTEMKFSINGQLEEKIANNRQVYFDTKSNVTKVNFVFDKE</sequence>
<accession>A0ABV5GCS5</accession>
<name>A0ABV5GCS5_9FLAO</name>
<protein>
    <submittedName>
        <fullName evidence="2">Uncharacterized protein</fullName>
    </submittedName>
</protein>
<reference evidence="2 3" key="1">
    <citation type="submission" date="2024-09" db="EMBL/GenBank/DDBJ databases">
        <authorList>
            <person name="Sun Q."/>
            <person name="Mori K."/>
        </authorList>
    </citation>
    <scope>NUCLEOTIDE SEQUENCE [LARGE SCALE GENOMIC DNA]</scope>
    <source>
        <strain evidence="2 3">CECT 8460</strain>
    </source>
</reference>
<organism evidence="2 3">
    <name type="scientific">Flavobacterium paronense</name>
    <dbReference type="NCBI Taxonomy" id="1392775"/>
    <lineage>
        <taxon>Bacteria</taxon>
        <taxon>Pseudomonadati</taxon>
        <taxon>Bacteroidota</taxon>
        <taxon>Flavobacteriia</taxon>
        <taxon>Flavobacteriales</taxon>
        <taxon>Flavobacteriaceae</taxon>
        <taxon>Flavobacterium</taxon>
    </lineage>
</organism>
<feature type="chain" id="PRO_5045533318" evidence="1">
    <location>
        <begin position="21"/>
        <end position="120"/>
    </location>
</feature>
<keyword evidence="1" id="KW-0732">Signal</keyword>
<evidence type="ECO:0000313" key="2">
    <source>
        <dbReference type="EMBL" id="MFB9088908.1"/>
    </source>
</evidence>
<dbReference type="Proteomes" id="UP001589576">
    <property type="component" value="Unassembled WGS sequence"/>
</dbReference>